<name>A0A9I9EA93_CUCME</name>
<reference evidence="1" key="1">
    <citation type="submission" date="2023-03" db="UniProtKB">
        <authorList>
            <consortium name="EnsemblPlants"/>
        </authorList>
    </citation>
    <scope>IDENTIFICATION</scope>
</reference>
<evidence type="ECO:0000313" key="1">
    <source>
        <dbReference type="EnsemblPlants" id="MELO3C030807.2.1"/>
    </source>
</evidence>
<organism evidence="1">
    <name type="scientific">Cucumis melo</name>
    <name type="common">Muskmelon</name>
    <dbReference type="NCBI Taxonomy" id="3656"/>
    <lineage>
        <taxon>Eukaryota</taxon>
        <taxon>Viridiplantae</taxon>
        <taxon>Streptophyta</taxon>
        <taxon>Embryophyta</taxon>
        <taxon>Tracheophyta</taxon>
        <taxon>Spermatophyta</taxon>
        <taxon>Magnoliopsida</taxon>
        <taxon>eudicotyledons</taxon>
        <taxon>Gunneridae</taxon>
        <taxon>Pentapetalae</taxon>
        <taxon>rosids</taxon>
        <taxon>fabids</taxon>
        <taxon>Cucurbitales</taxon>
        <taxon>Cucurbitaceae</taxon>
        <taxon>Benincaseae</taxon>
        <taxon>Cucumis</taxon>
    </lineage>
</organism>
<accession>A0A9I9EA93</accession>
<proteinExistence type="predicted"/>
<protein>
    <submittedName>
        <fullName evidence="1">Uncharacterized protein</fullName>
    </submittedName>
</protein>
<dbReference type="Gramene" id="MELO3C030807.2.1">
    <property type="protein sequence ID" value="MELO3C030807.2.1"/>
    <property type="gene ID" value="MELO3C030807.2"/>
</dbReference>
<dbReference type="EnsemblPlants" id="MELO3C030807.2.1">
    <property type="protein sequence ID" value="MELO3C030807.2.1"/>
    <property type="gene ID" value="MELO3C030807.2"/>
</dbReference>
<dbReference type="AlphaFoldDB" id="A0A9I9EA93"/>
<sequence>MSSVARTNNAKVSLKSCCVVLNSNKDGGWKLARIFYSECSTPTSQKGEDDVKGECFVSNLGFLFDSDC</sequence>